<dbReference type="PROSITE" id="PS00070">
    <property type="entry name" value="ALDEHYDE_DEHYDR_CYS"/>
    <property type="match status" value="1"/>
</dbReference>
<proteinExistence type="inferred from homology"/>
<dbReference type="FunFam" id="3.40.605.10:FF:000007">
    <property type="entry name" value="NAD/NADP-dependent betaine aldehyde dehydrogenase"/>
    <property type="match status" value="1"/>
</dbReference>
<dbReference type="CDD" id="cd07138">
    <property type="entry name" value="ALDH_CddD_SSP0762"/>
    <property type="match status" value="1"/>
</dbReference>
<evidence type="ECO:0000259" key="6">
    <source>
        <dbReference type="Pfam" id="PF00171"/>
    </source>
</evidence>
<dbReference type="Gene3D" id="3.40.309.10">
    <property type="entry name" value="Aldehyde Dehydrogenase, Chain A, domain 2"/>
    <property type="match status" value="1"/>
</dbReference>
<dbReference type="PANTHER" id="PTHR42804:SF1">
    <property type="entry name" value="ALDEHYDE DEHYDROGENASE-RELATED"/>
    <property type="match status" value="1"/>
</dbReference>
<name>A0A7W9VWA4_9HYPH</name>
<dbReference type="GO" id="GO:0004029">
    <property type="term" value="F:aldehyde dehydrogenase (NAD+) activity"/>
    <property type="evidence" value="ECO:0007669"/>
    <property type="project" value="UniProtKB-EC"/>
</dbReference>
<dbReference type="EC" id="1.2.1.3" evidence="4"/>
<dbReference type="InterPro" id="IPR016160">
    <property type="entry name" value="Ald_DH_CS_CYS"/>
</dbReference>
<dbReference type="Proteomes" id="UP000533306">
    <property type="component" value="Unassembled WGS sequence"/>
</dbReference>
<sequence length="483" mass="51644">MSELLDKRKFYIDGKWVDPVAANDLEVVDPSTEEPVAVISIGAQADTDRAVAAAKAAFASWSKTSPAERLSYVEKILAIYKRRAAEMAQSMTLEMGAPQDMSLASQTGAGTYHIETFIEAYRNFEFIRPLGPHAPTTMVAWEPIGVVGLITPWNWPMNQVTLKVIPAILGGNTAVLKPSEIAPLSSMLFAEIVHEAGLPAGVFNLVNGDGVGVGTQLSVHPDIEMISFTGSTRAGIAISKAAAASLKKVALELGGKGANLIFADADADAVVRGTRHCFNNSGQSCNAPTRMLVQREIYEKAVETAARVAGETAVASAHLPGAHIGPVVSKQQWDKIQDLIQKGIEEGARLVAGGPGLPENVNRGYFVRPTVFADVNNDMTIARQEIFGPVLSIIPFDTEEEAVEIANDTPYGLTNYVQTQDGARRNRLARQLNAGMIEMNGESRGAGSAFGGVKASGRAREGGWMGLEEFMDSKFISGWSLND</sequence>
<dbReference type="PANTHER" id="PTHR42804">
    <property type="entry name" value="ALDEHYDE DEHYDROGENASE"/>
    <property type="match status" value="1"/>
</dbReference>
<evidence type="ECO:0000256" key="4">
    <source>
        <dbReference type="ARBA" id="ARBA00024226"/>
    </source>
</evidence>
<evidence type="ECO:0000313" key="8">
    <source>
        <dbReference type="Proteomes" id="UP000533306"/>
    </source>
</evidence>
<evidence type="ECO:0000256" key="2">
    <source>
        <dbReference type="ARBA" id="ARBA00023002"/>
    </source>
</evidence>
<dbReference type="InterPro" id="IPR016161">
    <property type="entry name" value="Ald_DH/histidinol_DH"/>
</dbReference>
<feature type="domain" description="Aldehyde dehydrogenase" evidence="6">
    <location>
        <begin position="16"/>
        <end position="475"/>
    </location>
</feature>
<protein>
    <recommendedName>
        <fullName evidence="4">aldehyde dehydrogenase (NAD(+))</fullName>
        <ecNumber evidence="4">1.2.1.3</ecNumber>
    </recommendedName>
</protein>
<dbReference type="InterPro" id="IPR016162">
    <property type="entry name" value="Ald_DH_N"/>
</dbReference>
<dbReference type="EMBL" id="JACHEU010000002">
    <property type="protein sequence ID" value="MBB6013531.1"/>
    <property type="molecule type" value="Genomic_DNA"/>
</dbReference>
<dbReference type="InterPro" id="IPR016163">
    <property type="entry name" value="Ald_DH_C"/>
</dbReference>
<keyword evidence="3" id="KW-0558">Oxidation</keyword>
<dbReference type="AlphaFoldDB" id="A0A7W9VWA4"/>
<dbReference type="InterPro" id="IPR015590">
    <property type="entry name" value="Aldehyde_DH_dom"/>
</dbReference>
<keyword evidence="2 7" id="KW-0560">Oxidoreductase</keyword>
<reference evidence="7 8" key="1">
    <citation type="submission" date="2020-08" db="EMBL/GenBank/DDBJ databases">
        <title>Genomic Encyclopedia of Type Strains, Phase IV (KMG-IV): sequencing the most valuable type-strain genomes for metagenomic binning, comparative biology and taxonomic classification.</title>
        <authorList>
            <person name="Goeker M."/>
        </authorList>
    </citation>
    <scope>NUCLEOTIDE SEQUENCE [LARGE SCALE GENOMIC DNA]</scope>
    <source>
        <strain evidence="7 8">DSM 11099</strain>
    </source>
</reference>
<dbReference type="Pfam" id="PF00171">
    <property type="entry name" value="Aldedh"/>
    <property type="match status" value="1"/>
</dbReference>
<gene>
    <name evidence="7" type="ORF">HNR59_002920</name>
</gene>
<comment type="similarity">
    <text evidence="1">Belongs to the aldehyde dehydrogenase family.</text>
</comment>
<accession>A0A7W9VWA4</accession>
<evidence type="ECO:0000256" key="3">
    <source>
        <dbReference type="ARBA" id="ARBA00023097"/>
    </source>
</evidence>
<dbReference type="Gene3D" id="3.40.605.10">
    <property type="entry name" value="Aldehyde Dehydrogenase, Chain A, domain 1"/>
    <property type="match status" value="1"/>
</dbReference>
<evidence type="ECO:0000256" key="1">
    <source>
        <dbReference type="ARBA" id="ARBA00009986"/>
    </source>
</evidence>
<evidence type="ECO:0000256" key="5">
    <source>
        <dbReference type="ARBA" id="ARBA00049194"/>
    </source>
</evidence>
<organism evidence="7 8">
    <name type="scientific">Aquamicrobium lusatiense</name>
    <dbReference type="NCBI Taxonomy" id="89772"/>
    <lineage>
        <taxon>Bacteria</taxon>
        <taxon>Pseudomonadati</taxon>
        <taxon>Pseudomonadota</taxon>
        <taxon>Alphaproteobacteria</taxon>
        <taxon>Hyphomicrobiales</taxon>
        <taxon>Phyllobacteriaceae</taxon>
        <taxon>Aquamicrobium</taxon>
    </lineage>
</organism>
<comment type="catalytic activity">
    <reaction evidence="5">
        <text>an aldehyde + NAD(+) + H2O = a carboxylate + NADH + 2 H(+)</text>
        <dbReference type="Rhea" id="RHEA:16185"/>
        <dbReference type="ChEBI" id="CHEBI:15377"/>
        <dbReference type="ChEBI" id="CHEBI:15378"/>
        <dbReference type="ChEBI" id="CHEBI:17478"/>
        <dbReference type="ChEBI" id="CHEBI:29067"/>
        <dbReference type="ChEBI" id="CHEBI:57540"/>
        <dbReference type="ChEBI" id="CHEBI:57945"/>
        <dbReference type="EC" id="1.2.1.3"/>
    </reaction>
</comment>
<comment type="caution">
    <text evidence="7">The sequence shown here is derived from an EMBL/GenBank/DDBJ whole genome shotgun (WGS) entry which is preliminary data.</text>
</comment>
<dbReference type="SUPFAM" id="SSF53720">
    <property type="entry name" value="ALDH-like"/>
    <property type="match status" value="1"/>
</dbReference>
<dbReference type="RefSeq" id="WP_183831733.1">
    <property type="nucleotide sequence ID" value="NZ_JACHEU010000002.1"/>
</dbReference>
<keyword evidence="8" id="KW-1185">Reference proteome</keyword>
<dbReference type="FunFam" id="3.40.309.10:FF:000012">
    <property type="entry name" value="Betaine aldehyde dehydrogenase"/>
    <property type="match status" value="1"/>
</dbReference>
<evidence type="ECO:0000313" key="7">
    <source>
        <dbReference type="EMBL" id="MBB6013531.1"/>
    </source>
</evidence>